<dbReference type="InterPro" id="IPR029058">
    <property type="entry name" value="AB_hydrolase_fold"/>
</dbReference>
<accession>A0ABV9CLT4</accession>
<dbReference type="GO" id="GO:0016787">
    <property type="term" value="F:hydrolase activity"/>
    <property type="evidence" value="ECO:0007669"/>
    <property type="project" value="UniProtKB-KW"/>
</dbReference>
<proteinExistence type="predicted"/>
<dbReference type="Proteomes" id="UP001596004">
    <property type="component" value="Unassembled WGS sequence"/>
</dbReference>
<dbReference type="RefSeq" id="WP_380842635.1">
    <property type="nucleotide sequence ID" value="NZ_JBHSFP010000014.1"/>
</dbReference>
<keyword evidence="1" id="KW-0378">Hydrolase</keyword>
<comment type="caution">
    <text evidence="1">The sequence shown here is derived from an EMBL/GenBank/DDBJ whole genome shotgun (WGS) entry which is preliminary data.</text>
</comment>
<evidence type="ECO:0000313" key="1">
    <source>
        <dbReference type="EMBL" id="MFC4533310.1"/>
    </source>
</evidence>
<sequence>MDHVAPWLEQGVTRSAADYRIVPSAQIEMLPGLGHSPMIEDPRRTADLLLAFTTIHAARAD</sequence>
<evidence type="ECO:0000313" key="2">
    <source>
        <dbReference type="Proteomes" id="UP001596004"/>
    </source>
</evidence>
<name>A0ABV9CLT4_9ACTN</name>
<dbReference type="SUPFAM" id="SSF53474">
    <property type="entry name" value="alpha/beta-Hydrolases"/>
    <property type="match status" value="1"/>
</dbReference>
<organism evidence="1 2">
    <name type="scientific">Sphaerisporangium dianthi</name>
    <dbReference type="NCBI Taxonomy" id="1436120"/>
    <lineage>
        <taxon>Bacteria</taxon>
        <taxon>Bacillati</taxon>
        <taxon>Actinomycetota</taxon>
        <taxon>Actinomycetes</taxon>
        <taxon>Streptosporangiales</taxon>
        <taxon>Streptosporangiaceae</taxon>
        <taxon>Sphaerisporangium</taxon>
    </lineage>
</organism>
<reference evidence="2" key="1">
    <citation type="journal article" date="2019" name="Int. J. Syst. Evol. Microbiol.">
        <title>The Global Catalogue of Microorganisms (GCM) 10K type strain sequencing project: providing services to taxonomists for standard genome sequencing and annotation.</title>
        <authorList>
            <consortium name="The Broad Institute Genomics Platform"/>
            <consortium name="The Broad Institute Genome Sequencing Center for Infectious Disease"/>
            <person name="Wu L."/>
            <person name="Ma J."/>
        </authorList>
    </citation>
    <scope>NUCLEOTIDE SEQUENCE [LARGE SCALE GENOMIC DNA]</scope>
    <source>
        <strain evidence="2">CGMCC 4.7132</strain>
    </source>
</reference>
<dbReference type="EMBL" id="JBHSFP010000014">
    <property type="protein sequence ID" value="MFC4533310.1"/>
    <property type="molecule type" value="Genomic_DNA"/>
</dbReference>
<keyword evidence="2" id="KW-1185">Reference proteome</keyword>
<protein>
    <submittedName>
        <fullName evidence="1">Alpha/beta fold hydrolase</fullName>
    </submittedName>
</protein>
<gene>
    <name evidence="1" type="ORF">ACFO60_21260</name>
</gene>
<dbReference type="Gene3D" id="3.40.50.1820">
    <property type="entry name" value="alpha/beta hydrolase"/>
    <property type="match status" value="1"/>
</dbReference>